<protein>
    <submittedName>
        <fullName evidence="1">Uncharacterized protein</fullName>
    </submittedName>
</protein>
<reference evidence="1 2" key="1">
    <citation type="submission" date="2014-04" db="EMBL/GenBank/DDBJ databases">
        <authorList>
            <consortium name="DOE Joint Genome Institute"/>
            <person name="Kuo A."/>
            <person name="Kohler A."/>
            <person name="Jargeat P."/>
            <person name="Nagy L.G."/>
            <person name="Floudas D."/>
            <person name="Copeland A."/>
            <person name="Barry K.W."/>
            <person name="Cichocki N."/>
            <person name="Veneault-Fourrey C."/>
            <person name="LaButti K."/>
            <person name="Lindquist E.A."/>
            <person name="Lipzen A."/>
            <person name="Lundell T."/>
            <person name="Morin E."/>
            <person name="Murat C."/>
            <person name="Sun H."/>
            <person name="Tunlid A."/>
            <person name="Henrissat B."/>
            <person name="Grigoriev I.V."/>
            <person name="Hibbett D.S."/>
            <person name="Martin F."/>
            <person name="Nordberg H.P."/>
            <person name="Cantor M.N."/>
            <person name="Hua S.X."/>
        </authorList>
    </citation>
    <scope>NUCLEOTIDE SEQUENCE [LARGE SCALE GENOMIC DNA]</scope>
    <source>
        <strain evidence="1 2">Ve08.2h10</strain>
    </source>
</reference>
<proteinExistence type="predicted"/>
<dbReference type="AlphaFoldDB" id="A0A0D0DP21"/>
<dbReference type="EMBL" id="KN826001">
    <property type="protein sequence ID" value="KIK80515.1"/>
    <property type="molecule type" value="Genomic_DNA"/>
</dbReference>
<dbReference type="Proteomes" id="UP000054538">
    <property type="component" value="Unassembled WGS sequence"/>
</dbReference>
<sequence>EKIHAIPSWCGGPARYDCVFVGTDDSVEGMLSMEVACIFCFFTFVFTNSETYTCALVHWFDRIADEPDKLTGMWMVRPSFLNDGSQNLAVVHVDSIVCSTHLLPIFGHEYIPEHGNHVNSLDLYHGFYVNQFADHHTFKLAS</sequence>
<dbReference type="OrthoDB" id="3187773at2759"/>
<dbReference type="STRING" id="930991.A0A0D0DP21"/>
<organism evidence="1 2">
    <name type="scientific">Paxillus rubicundulus Ve08.2h10</name>
    <dbReference type="NCBI Taxonomy" id="930991"/>
    <lineage>
        <taxon>Eukaryota</taxon>
        <taxon>Fungi</taxon>
        <taxon>Dikarya</taxon>
        <taxon>Basidiomycota</taxon>
        <taxon>Agaricomycotina</taxon>
        <taxon>Agaricomycetes</taxon>
        <taxon>Agaricomycetidae</taxon>
        <taxon>Boletales</taxon>
        <taxon>Paxilineae</taxon>
        <taxon>Paxillaceae</taxon>
        <taxon>Paxillus</taxon>
    </lineage>
</organism>
<dbReference type="InParanoid" id="A0A0D0DP21"/>
<dbReference type="HOGENOM" id="CLU_006344_16_0_1"/>
<gene>
    <name evidence="1" type="ORF">PAXRUDRAFT_158474</name>
</gene>
<reference evidence="2" key="2">
    <citation type="submission" date="2015-01" db="EMBL/GenBank/DDBJ databases">
        <title>Evolutionary Origins and Diversification of the Mycorrhizal Mutualists.</title>
        <authorList>
            <consortium name="DOE Joint Genome Institute"/>
            <consortium name="Mycorrhizal Genomics Consortium"/>
            <person name="Kohler A."/>
            <person name="Kuo A."/>
            <person name="Nagy L.G."/>
            <person name="Floudas D."/>
            <person name="Copeland A."/>
            <person name="Barry K.W."/>
            <person name="Cichocki N."/>
            <person name="Veneault-Fourrey C."/>
            <person name="LaButti K."/>
            <person name="Lindquist E.A."/>
            <person name="Lipzen A."/>
            <person name="Lundell T."/>
            <person name="Morin E."/>
            <person name="Murat C."/>
            <person name="Riley R."/>
            <person name="Ohm R."/>
            <person name="Sun H."/>
            <person name="Tunlid A."/>
            <person name="Henrissat B."/>
            <person name="Grigoriev I.V."/>
            <person name="Hibbett D.S."/>
            <person name="Martin F."/>
        </authorList>
    </citation>
    <scope>NUCLEOTIDE SEQUENCE [LARGE SCALE GENOMIC DNA]</scope>
    <source>
        <strain evidence="2">Ve08.2h10</strain>
    </source>
</reference>
<evidence type="ECO:0000313" key="2">
    <source>
        <dbReference type="Proteomes" id="UP000054538"/>
    </source>
</evidence>
<evidence type="ECO:0000313" key="1">
    <source>
        <dbReference type="EMBL" id="KIK80515.1"/>
    </source>
</evidence>
<accession>A0A0D0DP21</accession>
<name>A0A0D0DP21_9AGAM</name>
<feature type="non-terminal residue" evidence="1">
    <location>
        <position position="1"/>
    </location>
</feature>
<keyword evidence="2" id="KW-1185">Reference proteome</keyword>